<dbReference type="InterPro" id="IPR022813">
    <property type="entry name" value="SecD/SecF_arch_bac"/>
</dbReference>
<gene>
    <name evidence="9" type="primary">secF</name>
    <name evidence="11" type="ORF">SCAL_001751</name>
</gene>
<comment type="function">
    <text evidence="9">Involved in protein export.</text>
</comment>
<dbReference type="NCBIfam" id="NF006354">
    <property type="entry name" value="PRK08578.1-2"/>
    <property type="match status" value="1"/>
</dbReference>
<dbReference type="Proteomes" id="UP000186940">
    <property type="component" value="Unassembled WGS sequence"/>
</dbReference>
<feature type="domain" description="Protein export membrane protein SecD/SecF C-terminal" evidence="10">
    <location>
        <begin position="101"/>
        <end position="284"/>
    </location>
</feature>
<reference evidence="11" key="1">
    <citation type="submission" date="2016-05" db="EMBL/GenBank/DDBJ databases">
        <title>Microbial consortia oxidize butane by reversing methanogenesis.</title>
        <authorList>
            <person name="Laso-Perez R."/>
            <person name="Richter M."/>
            <person name="Wegener G."/>
            <person name="Musat F."/>
        </authorList>
    </citation>
    <scope>NUCLEOTIDE SEQUENCE [LARGE SCALE GENOMIC DNA]</scope>
    <source>
        <strain evidence="11">BOX2</strain>
    </source>
</reference>
<dbReference type="PANTHER" id="PTHR30081:SF8">
    <property type="entry name" value="PROTEIN TRANSLOCASE SUBUNIT SECF"/>
    <property type="match status" value="1"/>
</dbReference>
<feature type="transmembrane region" description="Helical" evidence="9">
    <location>
        <begin position="153"/>
        <end position="173"/>
    </location>
</feature>
<dbReference type="AlphaFoldDB" id="A0A1F2P936"/>
<keyword evidence="8 9" id="KW-0472">Membrane</keyword>
<comment type="subunit">
    <text evidence="9">Part of the protein translocation apparatus. Forms a complex with SecD.</text>
</comment>
<dbReference type="HAMAP" id="MF_01464_A">
    <property type="entry name" value="SecF_A"/>
    <property type="match status" value="1"/>
</dbReference>
<feature type="transmembrane region" description="Helical" evidence="9">
    <location>
        <begin position="220"/>
        <end position="245"/>
    </location>
</feature>
<evidence type="ECO:0000256" key="6">
    <source>
        <dbReference type="ARBA" id="ARBA00022989"/>
    </source>
</evidence>
<dbReference type="Gene3D" id="1.20.1640.10">
    <property type="entry name" value="Multidrug efflux transporter AcrB transmembrane domain"/>
    <property type="match status" value="1"/>
</dbReference>
<dbReference type="Pfam" id="PF02355">
    <property type="entry name" value="SecD_SecF_C"/>
    <property type="match status" value="1"/>
</dbReference>
<evidence type="ECO:0000256" key="7">
    <source>
        <dbReference type="ARBA" id="ARBA00023010"/>
    </source>
</evidence>
<feature type="transmembrane region" description="Helical" evidence="9">
    <location>
        <begin position="257"/>
        <end position="276"/>
    </location>
</feature>
<dbReference type="PANTHER" id="PTHR30081">
    <property type="entry name" value="PROTEIN-EXPORT MEMBRANE PROTEIN SEC"/>
    <property type="match status" value="1"/>
</dbReference>
<feature type="transmembrane region" description="Helical" evidence="9">
    <location>
        <begin position="179"/>
        <end position="199"/>
    </location>
</feature>
<dbReference type="PATRIC" id="fig|1838285.3.peg.1782"/>
<evidence type="ECO:0000256" key="1">
    <source>
        <dbReference type="ARBA" id="ARBA00004651"/>
    </source>
</evidence>
<comment type="caution">
    <text evidence="11">The sequence shown here is derived from an EMBL/GenBank/DDBJ whole genome shotgun (WGS) entry which is preliminary data.</text>
</comment>
<dbReference type="GO" id="GO:0006605">
    <property type="term" value="P:protein targeting"/>
    <property type="evidence" value="ECO:0007669"/>
    <property type="project" value="UniProtKB-UniRule"/>
</dbReference>
<organism evidence="11 12">
    <name type="scientific">Candidatus Syntropharchaeum caldarium</name>
    <dbReference type="NCBI Taxonomy" id="1838285"/>
    <lineage>
        <taxon>Archaea</taxon>
        <taxon>Methanobacteriati</taxon>
        <taxon>Methanobacteriota</taxon>
        <taxon>Stenosarchaea group</taxon>
        <taxon>Methanomicrobia</taxon>
        <taxon>Methanosarcinales</taxon>
        <taxon>ANME-2 cluster</taxon>
        <taxon>Candidatus Syntropharchaeum</taxon>
    </lineage>
</organism>
<evidence type="ECO:0000256" key="4">
    <source>
        <dbReference type="ARBA" id="ARBA00022692"/>
    </source>
</evidence>
<evidence type="ECO:0000313" key="11">
    <source>
        <dbReference type="EMBL" id="OFV67126.1"/>
    </source>
</evidence>
<evidence type="ECO:0000313" key="12">
    <source>
        <dbReference type="Proteomes" id="UP000186940"/>
    </source>
</evidence>
<keyword evidence="6 9" id="KW-1133">Transmembrane helix</keyword>
<dbReference type="STRING" id="1838285.SCAL_001751"/>
<keyword evidence="7 9" id="KW-0811">Translocation</keyword>
<evidence type="ECO:0000256" key="9">
    <source>
        <dbReference type="HAMAP-Rule" id="MF_01464"/>
    </source>
</evidence>
<dbReference type="GO" id="GO:0065002">
    <property type="term" value="P:intracellular protein transmembrane transport"/>
    <property type="evidence" value="ECO:0007669"/>
    <property type="project" value="UniProtKB-UniRule"/>
</dbReference>
<keyword evidence="5 9" id="KW-0653">Protein transport</keyword>
<dbReference type="InterPro" id="IPR048634">
    <property type="entry name" value="SecD_SecF_C"/>
</dbReference>
<name>A0A1F2P936_9EURY</name>
<evidence type="ECO:0000256" key="8">
    <source>
        <dbReference type="ARBA" id="ARBA00023136"/>
    </source>
</evidence>
<evidence type="ECO:0000256" key="5">
    <source>
        <dbReference type="ARBA" id="ARBA00022927"/>
    </source>
</evidence>
<keyword evidence="3 9" id="KW-1003">Cell membrane</keyword>
<sequence>MSIDLEVYARLPPKKMIIIPIIILLIALSILGFSYLRTGEPVAMGVAFKGGTVAYLTTDESDAELEVAFADYNLIDVRTSSGRKMVQFGPMDEDTKDRLLAYINSNYPDAQIEDMGEEFSREQQHQALWALLIAFILMAVVVFIVFRTAVPALAVILSAFSDIVIAVACMNIFGIELTLGTVAALLMLIGYSVDSDILLTTRLLKREGSLEEKIIKAMKTGFTMTGTTLSAITVLFLVSTSMYLISSYTAIPILRDISVVLIFGLLADLMNTWLLNTGILKWYALRVEAKKELERKSKRGKKAGKKR</sequence>
<keyword evidence="12" id="KW-1185">Reference proteome</keyword>
<dbReference type="EMBL" id="LYOS01000008">
    <property type="protein sequence ID" value="OFV67126.1"/>
    <property type="molecule type" value="Genomic_DNA"/>
</dbReference>
<evidence type="ECO:0000256" key="2">
    <source>
        <dbReference type="ARBA" id="ARBA00022448"/>
    </source>
</evidence>
<comment type="similarity">
    <text evidence="9">Belongs to the SecD/SecF family. SecF subfamily.</text>
</comment>
<dbReference type="GO" id="GO:0005886">
    <property type="term" value="C:plasma membrane"/>
    <property type="evidence" value="ECO:0007669"/>
    <property type="project" value="UniProtKB-SubCell"/>
</dbReference>
<feature type="transmembrane region" description="Helical" evidence="9">
    <location>
        <begin position="127"/>
        <end position="146"/>
    </location>
</feature>
<keyword evidence="4 9" id="KW-0812">Transmembrane</keyword>
<proteinExistence type="inferred from homology"/>
<comment type="subcellular location">
    <subcellularLocation>
        <location evidence="1 9">Cell membrane</location>
        <topology evidence="1 9">Multi-pass membrane protein</topology>
    </subcellularLocation>
</comment>
<evidence type="ECO:0000259" key="10">
    <source>
        <dbReference type="Pfam" id="PF02355"/>
    </source>
</evidence>
<feature type="transmembrane region" description="Helical" evidence="9">
    <location>
        <begin position="16"/>
        <end position="36"/>
    </location>
</feature>
<protein>
    <recommendedName>
        <fullName evidence="9">Protein-export membrane protein SecF</fullName>
    </recommendedName>
</protein>
<dbReference type="SUPFAM" id="SSF82866">
    <property type="entry name" value="Multidrug efflux transporter AcrB transmembrane domain"/>
    <property type="match status" value="1"/>
</dbReference>
<keyword evidence="2 9" id="KW-0813">Transport</keyword>
<evidence type="ECO:0000256" key="3">
    <source>
        <dbReference type="ARBA" id="ARBA00022475"/>
    </source>
</evidence>
<accession>A0A1F2P936</accession>
<dbReference type="InterPro" id="IPR024921">
    <property type="entry name" value="SecF_arc"/>
</dbReference>